<feature type="transmembrane region" description="Helical" evidence="6">
    <location>
        <begin position="832"/>
        <end position="853"/>
    </location>
</feature>
<feature type="transmembrane region" description="Helical" evidence="6">
    <location>
        <begin position="105"/>
        <end position="124"/>
    </location>
</feature>
<feature type="transmembrane region" description="Helical" evidence="6">
    <location>
        <begin position="233"/>
        <end position="253"/>
    </location>
</feature>
<evidence type="ECO:0000256" key="5">
    <source>
        <dbReference type="SAM" id="MobiDB-lite"/>
    </source>
</evidence>
<dbReference type="PANTHER" id="PTHR43243:SF95">
    <property type="entry name" value="LD37241P"/>
    <property type="match status" value="1"/>
</dbReference>
<evidence type="ECO:0000256" key="2">
    <source>
        <dbReference type="ARBA" id="ARBA00022692"/>
    </source>
</evidence>
<dbReference type="GO" id="GO:0005886">
    <property type="term" value="C:plasma membrane"/>
    <property type="evidence" value="ECO:0007669"/>
    <property type="project" value="TreeGrafter"/>
</dbReference>
<dbReference type="EMBL" id="HBUF01181502">
    <property type="protein sequence ID" value="CAG6655471.1"/>
    <property type="molecule type" value="Transcribed_RNA"/>
</dbReference>
<dbReference type="EMBL" id="HBUF01181501">
    <property type="protein sequence ID" value="CAG6655470.1"/>
    <property type="molecule type" value="Transcribed_RNA"/>
</dbReference>
<accession>A0A8D8RS97</accession>
<evidence type="ECO:0000256" key="3">
    <source>
        <dbReference type="ARBA" id="ARBA00022989"/>
    </source>
</evidence>
<feature type="transmembrane region" description="Helical" evidence="6">
    <location>
        <begin position="136"/>
        <end position="157"/>
    </location>
</feature>
<dbReference type="GO" id="GO:0061459">
    <property type="term" value="F:L-arginine transmembrane transporter activity"/>
    <property type="evidence" value="ECO:0007669"/>
    <property type="project" value="TreeGrafter"/>
</dbReference>
<sequence>MSWWHNFLEALSRRKYYSFDDEDDVSLARSESNVNNNGNHSNQGHLHGNEKTPHSAASAPGGEPQKLARVLGLVDLTMLGVGATLGVGVYVLAGSVARNQAGPSVVISFAIAAVASLFSGFCYSEFASRISKAGSAYNYTYLSIGEFAAYVIGWNMVLEYIIGTASEAKAISNQIDSLMGNAYQRWMTGILPIHSSFLSSYPDFIAPVFVFLITALLSWGARESTKVNNALTFINLGTVGVIVFTGMFKLNPANWSIRKADIPPGVKNAGTGGFAPFGIAGIMTGAAKCFFGFVGFDGISTTGEETRNPKRNIPLAIILSLMIVFVCYFSIAVVITMIIPYYEQDPDAPFPAIFERLGWPTMKWLVTTGSLVALFTAMFGAFFPLPRILYSMSRDGLLYKIFAYVSPRTKTPIISTAISGVITAIMSAIFKLDQLVDMMSIGTLLAYIIVGVCVLLLRYSNDGQDAEQGGHTPGAFVETLGNSYKEDVTDDSDETSQSNVNNENAGVINDNFIPEDGASQLSSPSKVSLPLSIQEYIRASTRISNSPQVSELTEFQSAPNGDGFSKTVNNDEDFVSITKRETVKRQADVAEVSTAAYCVREISDASNGLAAEKTLRNANVFETNKKALGKLKRIFHQLFNTEGISTVNGSSEHISKVCIYILILLTIVGCFMLNSITSVVAVGEESVANRGPYMSRLNESTILPSLTFIDARNSSLNKSESFTNIPTTFAQGNTNLHKEYSVLSHQTEGVEAGGPSFKTLPIVEPTLGSYVHQQLVRVESSNAILYLKEISHFDSDTRDRLRYCWYASVGILYTLTFTILSRQGQNTRRLNFKVPFVPLVPCVSIFMNIYLMINLDISTWVRFIVWLAVGLVVYFTYGIFHSKQKTN</sequence>
<keyword evidence="3 6" id="KW-1133">Transmembrane helix</keyword>
<dbReference type="PANTHER" id="PTHR43243">
    <property type="entry name" value="INNER MEMBRANE TRANSPORTER YGJI-RELATED"/>
    <property type="match status" value="1"/>
</dbReference>
<evidence type="ECO:0000256" key="6">
    <source>
        <dbReference type="SAM" id="Phobius"/>
    </source>
</evidence>
<organism evidence="8">
    <name type="scientific">Cacopsylla melanoneura</name>
    <dbReference type="NCBI Taxonomy" id="428564"/>
    <lineage>
        <taxon>Eukaryota</taxon>
        <taxon>Metazoa</taxon>
        <taxon>Ecdysozoa</taxon>
        <taxon>Arthropoda</taxon>
        <taxon>Hexapoda</taxon>
        <taxon>Insecta</taxon>
        <taxon>Pterygota</taxon>
        <taxon>Neoptera</taxon>
        <taxon>Paraneoptera</taxon>
        <taxon>Hemiptera</taxon>
        <taxon>Sternorrhyncha</taxon>
        <taxon>Psylloidea</taxon>
        <taxon>Psyllidae</taxon>
        <taxon>Psyllinae</taxon>
        <taxon>Cacopsylla</taxon>
    </lineage>
</organism>
<feature type="transmembrane region" description="Helical" evidence="6">
    <location>
        <begin position="315"/>
        <end position="342"/>
    </location>
</feature>
<feature type="domain" description="Cationic amino acid transporter C-terminal" evidence="7">
    <location>
        <begin position="832"/>
        <end position="882"/>
    </location>
</feature>
<feature type="transmembrane region" description="Helical" evidence="6">
    <location>
        <begin position="438"/>
        <end position="457"/>
    </location>
</feature>
<feature type="transmembrane region" description="Helical" evidence="6">
    <location>
        <begin position="204"/>
        <end position="221"/>
    </location>
</feature>
<dbReference type="InterPro" id="IPR002293">
    <property type="entry name" value="AA/rel_permease1"/>
</dbReference>
<keyword evidence="2 6" id="KW-0812">Transmembrane</keyword>
<dbReference type="Pfam" id="PF13520">
    <property type="entry name" value="AA_permease_2"/>
    <property type="match status" value="1"/>
</dbReference>
<dbReference type="GO" id="GO:0097638">
    <property type="term" value="P:L-arginine import across plasma membrane"/>
    <property type="evidence" value="ECO:0007669"/>
    <property type="project" value="TreeGrafter"/>
</dbReference>
<protein>
    <submittedName>
        <fullName evidence="8">Cationic amino acid transporter 3</fullName>
    </submittedName>
</protein>
<dbReference type="Gene3D" id="1.20.1740.10">
    <property type="entry name" value="Amino acid/polyamine transporter I"/>
    <property type="match status" value="2"/>
</dbReference>
<feature type="transmembrane region" description="Helical" evidence="6">
    <location>
        <begin position="859"/>
        <end position="880"/>
    </location>
</feature>
<feature type="compositionally biased region" description="Low complexity" evidence="5">
    <location>
        <begin position="30"/>
        <end position="46"/>
    </location>
</feature>
<proteinExistence type="predicted"/>
<feature type="compositionally biased region" description="Polar residues" evidence="5">
    <location>
        <begin position="495"/>
        <end position="504"/>
    </location>
</feature>
<evidence type="ECO:0000256" key="1">
    <source>
        <dbReference type="ARBA" id="ARBA00004141"/>
    </source>
</evidence>
<keyword evidence="4 6" id="KW-0472">Membrane</keyword>
<feature type="transmembrane region" description="Helical" evidence="6">
    <location>
        <begin position="411"/>
        <end position="432"/>
    </location>
</feature>
<name>A0A8D8RS97_9HEMI</name>
<evidence type="ECO:0000259" key="7">
    <source>
        <dbReference type="Pfam" id="PF13906"/>
    </source>
</evidence>
<comment type="subcellular location">
    <subcellularLocation>
        <location evidence="1">Membrane</location>
        <topology evidence="1">Multi-pass membrane protein</topology>
    </subcellularLocation>
</comment>
<dbReference type="EMBL" id="HBUF01181503">
    <property type="protein sequence ID" value="CAG6655472.1"/>
    <property type="molecule type" value="Transcribed_RNA"/>
</dbReference>
<evidence type="ECO:0000313" key="8">
    <source>
        <dbReference type="EMBL" id="CAG6655471.1"/>
    </source>
</evidence>
<feature type="transmembrane region" description="Helical" evidence="6">
    <location>
        <begin position="273"/>
        <end position="294"/>
    </location>
</feature>
<feature type="region of interest" description="Disordered" evidence="5">
    <location>
        <begin position="486"/>
        <end position="506"/>
    </location>
</feature>
<feature type="transmembrane region" description="Helical" evidence="6">
    <location>
        <begin position="362"/>
        <end position="390"/>
    </location>
</feature>
<dbReference type="GO" id="GO:0000064">
    <property type="term" value="F:L-ornithine transmembrane transporter activity"/>
    <property type="evidence" value="ECO:0007669"/>
    <property type="project" value="TreeGrafter"/>
</dbReference>
<feature type="transmembrane region" description="Helical" evidence="6">
    <location>
        <begin position="657"/>
        <end position="682"/>
    </location>
</feature>
<reference evidence="8" key="1">
    <citation type="submission" date="2021-05" db="EMBL/GenBank/DDBJ databases">
        <authorList>
            <person name="Alioto T."/>
            <person name="Alioto T."/>
            <person name="Gomez Garrido J."/>
        </authorList>
    </citation>
    <scope>NUCLEOTIDE SEQUENCE</scope>
</reference>
<feature type="transmembrane region" description="Helical" evidence="6">
    <location>
        <begin position="803"/>
        <end position="820"/>
    </location>
</feature>
<dbReference type="FunFam" id="1.20.1740.10:FF:000010">
    <property type="entry name" value="probable cationic amino acid transporter"/>
    <property type="match status" value="1"/>
</dbReference>
<dbReference type="Pfam" id="PF13906">
    <property type="entry name" value="AA_permease_C"/>
    <property type="match status" value="1"/>
</dbReference>
<dbReference type="AlphaFoldDB" id="A0A8D8RS97"/>
<feature type="region of interest" description="Disordered" evidence="5">
    <location>
        <begin position="30"/>
        <end position="62"/>
    </location>
</feature>
<evidence type="ECO:0000256" key="4">
    <source>
        <dbReference type="ARBA" id="ARBA00023136"/>
    </source>
</evidence>
<feature type="transmembrane region" description="Helical" evidence="6">
    <location>
        <begin position="70"/>
        <end position="93"/>
    </location>
</feature>
<dbReference type="InterPro" id="IPR029485">
    <property type="entry name" value="CAT_C"/>
</dbReference>
<dbReference type="GO" id="GO:0015189">
    <property type="term" value="F:L-lysine transmembrane transporter activity"/>
    <property type="evidence" value="ECO:0007669"/>
    <property type="project" value="TreeGrafter"/>
</dbReference>